<dbReference type="InterPro" id="IPR023346">
    <property type="entry name" value="Lysozyme-like_dom_sf"/>
</dbReference>
<dbReference type="SUPFAM" id="SSF53955">
    <property type="entry name" value="Lysozyme-like"/>
    <property type="match status" value="1"/>
</dbReference>
<dbReference type="RefSeq" id="WP_377603343.1">
    <property type="nucleotide sequence ID" value="NZ_JBHUME010000008.1"/>
</dbReference>
<keyword evidence="1" id="KW-0472">Membrane</keyword>
<comment type="caution">
    <text evidence="3">The sequence shown here is derived from an EMBL/GenBank/DDBJ whole genome shotgun (WGS) entry which is preliminary data.</text>
</comment>
<dbReference type="EMBL" id="JBHUME010000008">
    <property type="protein sequence ID" value="MFD2613346.1"/>
    <property type="molecule type" value="Genomic_DNA"/>
</dbReference>
<dbReference type="Proteomes" id="UP001597541">
    <property type="component" value="Unassembled WGS sequence"/>
</dbReference>
<dbReference type="Gene3D" id="1.10.530.10">
    <property type="match status" value="1"/>
</dbReference>
<reference evidence="4" key="1">
    <citation type="journal article" date="2019" name="Int. J. Syst. Evol. Microbiol.">
        <title>The Global Catalogue of Microorganisms (GCM) 10K type strain sequencing project: providing services to taxonomists for standard genome sequencing and annotation.</title>
        <authorList>
            <consortium name="The Broad Institute Genomics Platform"/>
            <consortium name="The Broad Institute Genome Sequencing Center for Infectious Disease"/>
            <person name="Wu L."/>
            <person name="Ma J."/>
        </authorList>
    </citation>
    <scope>NUCLEOTIDE SEQUENCE [LARGE SCALE GENOMIC DNA]</scope>
    <source>
        <strain evidence="4">KCTC 3950</strain>
    </source>
</reference>
<evidence type="ECO:0000313" key="4">
    <source>
        <dbReference type="Proteomes" id="UP001597541"/>
    </source>
</evidence>
<accession>A0ABW5PDA8</accession>
<evidence type="ECO:0000259" key="2">
    <source>
        <dbReference type="Pfam" id="PF01464"/>
    </source>
</evidence>
<proteinExistence type="predicted"/>
<feature type="transmembrane region" description="Helical" evidence="1">
    <location>
        <begin position="6"/>
        <end position="33"/>
    </location>
</feature>
<dbReference type="PANTHER" id="PTHR37423">
    <property type="entry name" value="SOLUBLE LYTIC MUREIN TRANSGLYCOSYLASE-RELATED"/>
    <property type="match status" value="1"/>
</dbReference>
<keyword evidence="4" id="KW-1185">Reference proteome</keyword>
<gene>
    <name evidence="3" type="ORF">ACFSUF_13025</name>
</gene>
<organism evidence="3 4">
    <name type="scientific">Paenibacillus gansuensis</name>
    <dbReference type="NCBI Taxonomy" id="306542"/>
    <lineage>
        <taxon>Bacteria</taxon>
        <taxon>Bacillati</taxon>
        <taxon>Bacillota</taxon>
        <taxon>Bacilli</taxon>
        <taxon>Bacillales</taxon>
        <taxon>Paenibacillaceae</taxon>
        <taxon>Paenibacillus</taxon>
    </lineage>
</organism>
<evidence type="ECO:0000313" key="3">
    <source>
        <dbReference type="EMBL" id="MFD2613346.1"/>
    </source>
</evidence>
<protein>
    <submittedName>
        <fullName evidence="3">Lytic transglycosylase domain-containing protein</fullName>
    </submittedName>
</protein>
<evidence type="ECO:0000256" key="1">
    <source>
        <dbReference type="SAM" id="Phobius"/>
    </source>
</evidence>
<dbReference type="Pfam" id="PF01464">
    <property type="entry name" value="SLT"/>
    <property type="match status" value="1"/>
</dbReference>
<dbReference type="InterPro" id="IPR008258">
    <property type="entry name" value="Transglycosylase_SLT_dom_1"/>
</dbReference>
<name>A0ABW5PDA8_9BACL</name>
<keyword evidence="1" id="KW-0812">Transmembrane</keyword>
<dbReference type="CDD" id="cd16896">
    <property type="entry name" value="LT_Slt70-like"/>
    <property type="match status" value="1"/>
</dbReference>
<sequence length="195" mass="22286">MRSGTAVWTAGIGAAAVVLLAALWILFVGTSWLDRWVYPIHYKEDILVSSRNYKVDPYLIAAIIRVESNYKTDTQSAKGAVGIMQIMPDTAKWIIERADYSKYTMTQLGNRADVNIEVGAWYIRSLYDQFDNNKIAVIAAYNAGPGNVKKWLSQNRWDGTYETLDLIPFGETRHYVQRVVYYYNKYKKIYSGTPS</sequence>
<dbReference type="PANTHER" id="PTHR37423:SF2">
    <property type="entry name" value="MEMBRANE-BOUND LYTIC MUREIN TRANSGLYCOSYLASE C"/>
    <property type="match status" value="1"/>
</dbReference>
<keyword evidence="1" id="KW-1133">Transmembrane helix</keyword>
<feature type="domain" description="Transglycosylase SLT" evidence="2">
    <location>
        <begin position="50"/>
        <end position="161"/>
    </location>
</feature>